<dbReference type="EMBL" id="KQ459582">
    <property type="protein sequence ID" value="KPI98841.1"/>
    <property type="molecule type" value="Genomic_DNA"/>
</dbReference>
<evidence type="ECO:0000313" key="1">
    <source>
        <dbReference type="EMBL" id="KPI98841.1"/>
    </source>
</evidence>
<sequence length="100" mass="11004">MRLPLEAHYIAAGLARDPILNLPRNSSELSDETGAPCDRSLILRVISPDREPPSVRDDTTLVAALPASKIHKNSNKTVRYGKYKILSQPILDPVKTSKNS</sequence>
<keyword evidence="2" id="KW-1185">Reference proteome</keyword>
<proteinExistence type="predicted"/>
<protein>
    <submittedName>
        <fullName evidence="1">Uncharacterized protein</fullName>
    </submittedName>
</protein>
<evidence type="ECO:0000313" key="2">
    <source>
        <dbReference type="Proteomes" id="UP000053268"/>
    </source>
</evidence>
<gene>
    <name evidence="1" type="ORF">RR46_10159</name>
</gene>
<dbReference type="Proteomes" id="UP000053268">
    <property type="component" value="Unassembled WGS sequence"/>
</dbReference>
<organism evidence="1 2">
    <name type="scientific">Papilio xuthus</name>
    <name type="common">Asian swallowtail butterfly</name>
    <dbReference type="NCBI Taxonomy" id="66420"/>
    <lineage>
        <taxon>Eukaryota</taxon>
        <taxon>Metazoa</taxon>
        <taxon>Ecdysozoa</taxon>
        <taxon>Arthropoda</taxon>
        <taxon>Hexapoda</taxon>
        <taxon>Insecta</taxon>
        <taxon>Pterygota</taxon>
        <taxon>Neoptera</taxon>
        <taxon>Endopterygota</taxon>
        <taxon>Lepidoptera</taxon>
        <taxon>Glossata</taxon>
        <taxon>Ditrysia</taxon>
        <taxon>Papilionoidea</taxon>
        <taxon>Papilionidae</taxon>
        <taxon>Papilioninae</taxon>
        <taxon>Papilio</taxon>
    </lineage>
</organism>
<name>A0A194PZU3_PAPXU</name>
<accession>A0A194PZU3</accession>
<reference evidence="1 2" key="1">
    <citation type="journal article" date="2015" name="Nat. Commun.">
        <title>Outbred genome sequencing and CRISPR/Cas9 gene editing in butterflies.</title>
        <authorList>
            <person name="Li X."/>
            <person name="Fan D."/>
            <person name="Zhang W."/>
            <person name="Liu G."/>
            <person name="Zhang L."/>
            <person name="Zhao L."/>
            <person name="Fang X."/>
            <person name="Chen L."/>
            <person name="Dong Y."/>
            <person name="Chen Y."/>
            <person name="Ding Y."/>
            <person name="Zhao R."/>
            <person name="Feng M."/>
            <person name="Zhu Y."/>
            <person name="Feng Y."/>
            <person name="Jiang X."/>
            <person name="Zhu D."/>
            <person name="Xiang H."/>
            <person name="Feng X."/>
            <person name="Li S."/>
            <person name="Wang J."/>
            <person name="Zhang G."/>
            <person name="Kronforst M.R."/>
            <person name="Wang W."/>
        </authorList>
    </citation>
    <scope>NUCLEOTIDE SEQUENCE [LARGE SCALE GENOMIC DNA]</scope>
    <source>
        <strain evidence="1">Ya'a_city_454_Px</strain>
        <tissue evidence="1">Whole body</tissue>
    </source>
</reference>
<dbReference type="AlphaFoldDB" id="A0A194PZU3"/>